<dbReference type="OrthoDB" id="438695at2759"/>
<evidence type="ECO:0000256" key="1">
    <source>
        <dbReference type="SAM" id="MobiDB-lite"/>
    </source>
</evidence>
<dbReference type="PROSITE" id="PS50878">
    <property type="entry name" value="RT_POL"/>
    <property type="match status" value="1"/>
</dbReference>
<organism evidence="3 4">
    <name type="scientific">Symbiodinium necroappetens</name>
    <dbReference type="NCBI Taxonomy" id="1628268"/>
    <lineage>
        <taxon>Eukaryota</taxon>
        <taxon>Sar</taxon>
        <taxon>Alveolata</taxon>
        <taxon>Dinophyceae</taxon>
        <taxon>Suessiales</taxon>
        <taxon>Symbiodiniaceae</taxon>
        <taxon>Symbiodinium</taxon>
    </lineage>
</organism>
<protein>
    <submittedName>
        <fullName evidence="3">Pol protein</fullName>
    </submittedName>
</protein>
<reference evidence="3" key="1">
    <citation type="submission" date="2021-02" db="EMBL/GenBank/DDBJ databases">
        <authorList>
            <person name="Dougan E. K."/>
            <person name="Rhodes N."/>
            <person name="Thang M."/>
            <person name="Chan C."/>
        </authorList>
    </citation>
    <scope>NUCLEOTIDE SEQUENCE</scope>
</reference>
<evidence type="ECO:0000313" key="4">
    <source>
        <dbReference type="Proteomes" id="UP000601435"/>
    </source>
</evidence>
<gene>
    <name evidence="3" type="primary">pol</name>
    <name evidence="3" type="ORF">SNEC2469_LOCUS25582</name>
</gene>
<proteinExistence type="predicted"/>
<feature type="region of interest" description="Disordered" evidence="1">
    <location>
        <begin position="1456"/>
        <end position="1485"/>
    </location>
</feature>
<feature type="domain" description="Reverse transcriptase" evidence="2">
    <location>
        <begin position="1"/>
        <end position="355"/>
    </location>
</feature>
<dbReference type="Gene3D" id="3.30.70.270">
    <property type="match status" value="1"/>
</dbReference>
<dbReference type="Pfam" id="PF00078">
    <property type="entry name" value="RVT_1"/>
    <property type="match status" value="1"/>
</dbReference>
<feature type="region of interest" description="Disordered" evidence="1">
    <location>
        <begin position="1299"/>
        <end position="1330"/>
    </location>
</feature>
<feature type="region of interest" description="Disordered" evidence="1">
    <location>
        <begin position="958"/>
        <end position="1021"/>
    </location>
</feature>
<keyword evidence="4" id="KW-1185">Reference proteome</keyword>
<sequence>MERRTNAYKDPEEVKRAFRQAKLLKTGTAWKNALSMRKKARKAWEAMRLEKASRGDWGSLRSCRPKKNAGWDVTFAAAQQGDPHEAVHRHLAEVYQGVPPDVNDFKFEGEVCAFTLQEMREALAQLKAQKAVGSDYTSQELLVGVMTVQGGKSICGWAYKVQTVKTACYGQLGTLLPVPLLSALHPADRRQTFYSVDLNKAFDCVDRRQLLRKLGERMGPCAEMGCWAALMSEVTGVLQTPWGSSLLSMPSGIKQGAVESPSMFGFLAETALEETRVRHKWADHAKLLEGLDEEECIYMDDGCFWSRGVALMQAKIREYAQQLQKYGLSINLAKCQLYCAPRCSGARLIRLGEAVLEASPHLEVMGLQFKVGVTTMELLTPLATKARNRFWEIRHILCSKGGLSKRIRTMQRTAAQAGLWCLSALPPDPGGLGYLNSVQIQLIVWMMRIGGLSDFEFGGLLGQLCTGLDKNDGLRCGCGSTGGTRGIGLVGREFPVLSSIIDSFRDKQWWETEKLKPTGQGVRHVRHFAKLMQMEGKLNLVAGGPWRLLARDRRAWAGKEDEWVAKEDLPWASGARGQGCDAVCDCCLLGRIHSDCSRDLLSPLNPLNMGVVTMFFTWFPYVAALSACLWGPLMGVSSQATSIPLCSMALLTSAGAWMDDAPRPLPVSVHLGADRREHQAPNQVDRTILPVQTVDREHVAPDHFDYTIHPGQTELGEGIGEPGVQFAGNATEVNEWVQSVRLLEDWFVEGRATQLALGMLVAGIHARGWDDYVAWTGTSVRWLSQWAPGFDGLACPEVTPPVFHSWGLEVELQLWRQYAEGADSDSSGSSATPGLLSRKTAGAHSEAEDAWRCLRKTLEMLLDKGDAVPEAPSEAQAVTMLVTEWVDFVLQGWLQMAGESSLEMVAPCTFQGPPAPLPAAVGSGCNGSQSGRLCLDTTPVQAWQRLMREHPLEVTPLATLAGPSPLPEGGLGSLGSTSEASTGGATPGSVMVASVRSPTRSRSPRRSREDAESDADDEPASLLTLYGSHFRSQEEDDTLVLMDAGNGRGDYFRHRVREAEKEVNEPRGQLGQSAQKGWAVGRRVKMQAGHDVVAAGQPLLPEYVQAMIVETIANYDLTDRSVMTASFVAFLRMLMSEVMVAFERGVTAGVARERDEILVDVVVEDEQHGGDGTSLMQRTLTGQFRDTSASRWTRTLQGLQNDLSAQPVPLRNANIAGLLARLSSAMDIQAGHREPLLALLVGMQECDCTEAAVGDVGWQVSWWGRVYTALRLEAQEQAAPSAPSSSLDAPSAEDLQAMAADEAEVREERLREQEARQRQEEEHDREEEEYLRTQANLLAAGQRNARGEEEGPPVPAVAAPARLSAQALRAWEDWEWHNLLQEPPKQRRRTVLTVTVGGSQSSGGPWLSRTLRLPCPRPAAGVGLRVDMAFEEEVCPDDVETLVLPAATRFADHGGQAASLDMSHGAAPGSPPPISSAPPLADRESLPTTAETQMCDEQVEDGVAAEGTLSDVAWSDYEGLYGKWKSGVIDDAAVILAGGRNLLDLMQTQYVLDLEDTQGVLVTSTSTTTLTAPSYASTLPELLY</sequence>
<dbReference type="Proteomes" id="UP000601435">
    <property type="component" value="Unassembled WGS sequence"/>
</dbReference>
<evidence type="ECO:0000259" key="2">
    <source>
        <dbReference type="PROSITE" id="PS50878"/>
    </source>
</evidence>
<feature type="compositionally biased region" description="Basic and acidic residues" evidence="1">
    <location>
        <begin position="1306"/>
        <end position="1322"/>
    </location>
</feature>
<accession>A0A812ZX49</accession>
<name>A0A812ZX49_9DINO</name>
<feature type="compositionally biased region" description="Low complexity" evidence="1">
    <location>
        <begin position="974"/>
        <end position="1001"/>
    </location>
</feature>
<evidence type="ECO:0000313" key="3">
    <source>
        <dbReference type="EMBL" id="CAE7842015.1"/>
    </source>
</evidence>
<feature type="region of interest" description="Disordered" evidence="1">
    <location>
        <begin position="822"/>
        <end position="841"/>
    </location>
</feature>
<dbReference type="InterPro" id="IPR000477">
    <property type="entry name" value="RT_dom"/>
</dbReference>
<dbReference type="InterPro" id="IPR043128">
    <property type="entry name" value="Rev_trsase/Diguanyl_cyclase"/>
</dbReference>
<comment type="caution">
    <text evidence="3">The sequence shown here is derived from an EMBL/GenBank/DDBJ whole genome shotgun (WGS) entry which is preliminary data.</text>
</comment>
<dbReference type="EMBL" id="CAJNJA010050631">
    <property type="protein sequence ID" value="CAE7842015.1"/>
    <property type="molecule type" value="Genomic_DNA"/>
</dbReference>